<evidence type="ECO:0000256" key="6">
    <source>
        <dbReference type="ARBA" id="ARBA00022989"/>
    </source>
</evidence>
<evidence type="ECO:0000313" key="10">
    <source>
        <dbReference type="EMBL" id="MCD2192446.1"/>
    </source>
</evidence>
<feature type="transmembrane region" description="Helical" evidence="9">
    <location>
        <begin position="293"/>
        <end position="312"/>
    </location>
</feature>
<feature type="compositionally biased region" description="Low complexity" evidence="8">
    <location>
        <begin position="412"/>
        <end position="424"/>
    </location>
</feature>
<dbReference type="InterPro" id="IPR002549">
    <property type="entry name" value="AI-2E-like"/>
</dbReference>
<feature type="transmembrane region" description="Helical" evidence="9">
    <location>
        <begin position="174"/>
        <end position="192"/>
    </location>
</feature>
<keyword evidence="6 9" id="KW-1133">Transmembrane helix</keyword>
<sequence>MTQPNPAVPGGNPPARRETRGKLIGDGLAWTARWSLRLVLTALGASLIGVVIGQLWSIVLPVLLGLIIATVLEPPATWMRMHRVPPLLAALIVVIGALAVVGGVIALIAPQVVAQVPQLVGGATAGLNDVERWLSSTFGLGQTQIGQVVQGAINQLQSSATSIAGTVLTGLTTIANGLVDAVLALVLAFLFVKDGYRFLPWMRRQVGASAGTHLAEVGSRSWDRLGGFIRSQAIVGFIDAACIGIGLVIIGVPLALPLAVLTFFGAFIPIVGALTAGALSVLIALVSSGFTKALVVLILILAVQQIEGNLLQPLVQGRGLGLHAAVVILAVTGGASVAGIVGAFLAVPVVAVAAEIARYINVQIDARARSDEEHPSDVPGGANPKTPTEPTRPTWSLLRRVRGQDPDDGEAGTDPSGSSDGTGPRTAANE</sequence>
<dbReference type="EMBL" id="JAJNDB010000001">
    <property type="protein sequence ID" value="MCD2192446.1"/>
    <property type="molecule type" value="Genomic_DNA"/>
</dbReference>
<keyword evidence="5 9" id="KW-0812">Transmembrane</keyword>
<feature type="compositionally biased region" description="Polar residues" evidence="8">
    <location>
        <begin position="385"/>
        <end position="394"/>
    </location>
</feature>
<feature type="transmembrane region" description="Helical" evidence="9">
    <location>
        <begin position="39"/>
        <end position="72"/>
    </location>
</feature>
<keyword evidence="11" id="KW-1185">Reference proteome</keyword>
<dbReference type="PANTHER" id="PTHR21716:SF53">
    <property type="entry name" value="PERMEASE PERM-RELATED"/>
    <property type="match status" value="1"/>
</dbReference>
<evidence type="ECO:0000256" key="3">
    <source>
        <dbReference type="ARBA" id="ARBA00022448"/>
    </source>
</evidence>
<evidence type="ECO:0000256" key="5">
    <source>
        <dbReference type="ARBA" id="ARBA00022692"/>
    </source>
</evidence>
<feature type="region of interest" description="Disordered" evidence="8">
    <location>
        <begin position="368"/>
        <end position="430"/>
    </location>
</feature>
<name>A0ABS8P4X3_9PSEU</name>
<evidence type="ECO:0000256" key="9">
    <source>
        <dbReference type="SAM" id="Phobius"/>
    </source>
</evidence>
<keyword evidence="3" id="KW-0813">Transport</keyword>
<feature type="transmembrane region" description="Helical" evidence="9">
    <location>
        <begin position="262"/>
        <end position="286"/>
    </location>
</feature>
<protein>
    <submittedName>
        <fullName evidence="10">AI-2E family transporter</fullName>
    </submittedName>
</protein>
<dbReference type="PANTHER" id="PTHR21716">
    <property type="entry name" value="TRANSMEMBRANE PROTEIN"/>
    <property type="match status" value="1"/>
</dbReference>
<evidence type="ECO:0000256" key="1">
    <source>
        <dbReference type="ARBA" id="ARBA00004651"/>
    </source>
</evidence>
<evidence type="ECO:0000256" key="7">
    <source>
        <dbReference type="ARBA" id="ARBA00023136"/>
    </source>
</evidence>
<evidence type="ECO:0000256" key="8">
    <source>
        <dbReference type="SAM" id="MobiDB-lite"/>
    </source>
</evidence>
<dbReference type="RefSeq" id="WP_230730120.1">
    <property type="nucleotide sequence ID" value="NZ_JAJNDB010000001.1"/>
</dbReference>
<reference evidence="10 11" key="1">
    <citation type="submission" date="2021-11" db="EMBL/GenBank/DDBJ databases">
        <title>Draft genome sequence of Actinomycetospora sp. SF1 isolated from the rhizosphere soil.</title>
        <authorList>
            <person name="Duangmal K."/>
            <person name="Chantavorakit T."/>
        </authorList>
    </citation>
    <scope>NUCLEOTIDE SEQUENCE [LARGE SCALE GENOMIC DNA]</scope>
    <source>
        <strain evidence="10 11">TBRC 5722</strain>
    </source>
</reference>
<evidence type="ECO:0000256" key="4">
    <source>
        <dbReference type="ARBA" id="ARBA00022475"/>
    </source>
</evidence>
<feature type="transmembrane region" description="Helical" evidence="9">
    <location>
        <begin position="234"/>
        <end position="256"/>
    </location>
</feature>
<dbReference type="Proteomes" id="UP001199469">
    <property type="component" value="Unassembled WGS sequence"/>
</dbReference>
<comment type="similarity">
    <text evidence="2">Belongs to the autoinducer-2 exporter (AI-2E) (TC 2.A.86) family.</text>
</comment>
<evidence type="ECO:0000313" key="11">
    <source>
        <dbReference type="Proteomes" id="UP001199469"/>
    </source>
</evidence>
<evidence type="ECO:0000256" key="2">
    <source>
        <dbReference type="ARBA" id="ARBA00009773"/>
    </source>
</evidence>
<dbReference type="Pfam" id="PF01594">
    <property type="entry name" value="AI-2E_transport"/>
    <property type="match status" value="1"/>
</dbReference>
<comment type="subcellular location">
    <subcellularLocation>
        <location evidence="1">Cell membrane</location>
        <topology evidence="1">Multi-pass membrane protein</topology>
    </subcellularLocation>
</comment>
<comment type="caution">
    <text evidence="10">The sequence shown here is derived from an EMBL/GenBank/DDBJ whole genome shotgun (WGS) entry which is preliminary data.</text>
</comment>
<gene>
    <name evidence="10" type="ORF">LQ327_03425</name>
</gene>
<keyword evidence="4" id="KW-1003">Cell membrane</keyword>
<proteinExistence type="inferred from homology"/>
<feature type="transmembrane region" description="Helical" evidence="9">
    <location>
        <begin position="84"/>
        <end position="109"/>
    </location>
</feature>
<feature type="transmembrane region" description="Helical" evidence="9">
    <location>
        <begin position="324"/>
        <end position="354"/>
    </location>
</feature>
<organism evidence="10 11">
    <name type="scientific">Actinomycetospora endophytica</name>
    <dbReference type="NCBI Taxonomy" id="2291215"/>
    <lineage>
        <taxon>Bacteria</taxon>
        <taxon>Bacillati</taxon>
        <taxon>Actinomycetota</taxon>
        <taxon>Actinomycetes</taxon>
        <taxon>Pseudonocardiales</taxon>
        <taxon>Pseudonocardiaceae</taxon>
        <taxon>Actinomycetospora</taxon>
    </lineage>
</organism>
<accession>A0ABS8P4X3</accession>
<keyword evidence="7 9" id="KW-0472">Membrane</keyword>